<evidence type="ECO:0000313" key="1">
    <source>
        <dbReference type="Proteomes" id="UP000887579"/>
    </source>
</evidence>
<dbReference type="Proteomes" id="UP000887579">
    <property type="component" value="Unplaced"/>
</dbReference>
<organism evidence="1 2">
    <name type="scientific">Panagrolaimus sp. ES5</name>
    <dbReference type="NCBI Taxonomy" id="591445"/>
    <lineage>
        <taxon>Eukaryota</taxon>
        <taxon>Metazoa</taxon>
        <taxon>Ecdysozoa</taxon>
        <taxon>Nematoda</taxon>
        <taxon>Chromadorea</taxon>
        <taxon>Rhabditida</taxon>
        <taxon>Tylenchina</taxon>
        <taxon>Panagrolaimomorpha</taxon>
        <taxon>Panagrolaimoidea</taxon>
        <taxon>Panagrolaimidae</taxon>
        <taxon>Panagrolaimus</taxon>
    </lineage>
</organism>
<protein>
    <submittedName>
        <fullName evidence="2">Uncharacterized protein</fullName>
    </submittedName>
</protein>
<sequence>MNSKDQQPESSPPPNSTIIKIGTNKPNEYYTDEDFVDAMNYASNKFQVCCNRTYVSEVCLNSVCRYGLDVDYMRSALVTKCDMENILQFEGFILCSKQNMDNYNCCRSFGISHECCFEYMSKHVRNEPIRNPDKFFSQCLDVLKAISYCPILHF</sequence>
<name>A0AC34EZG4_9BILA</name>
<proteinExistence type="predicted"/>
<evidence type="ECO:0000313" key="2">
    <source>
        <dbReference type="WBParaSite" id="ES5_v2.g10129.t1"/>
    </source>
</evidence>
<dbReference type="WBParaSite" id="ES5_v2.g10129.t1">
    <property type="protein sequence ID" value="ES5_v2.g10129.t1"/>
    <property type="gene ID" value="ES5_v2.g10129"/>
</dbReference>
<accession>A0AC34EZG4</accession>
<reference evidence="2" key="1">
    <citation type="submission" date="2022-11" db="UniProtKB">
        <authorList>
            <consortium name="WormBaseParasite"/>
        </authorList>
    </citation>
    <scope>IDENTIFICATION</scope>
</reference>